<proteinExistence type="predicted"/>
<evidence type="ECO:0000313" key="1">
    <source>
        <dbReference type="EMBL" id="MDP8172112.1"/>
    </source>
</evidence>
<evidence type="ECO:0000313" key="2">
    <source>
        <dbReference type="Proteomes" id="UP001236239"/>
    </source>
</evidence>
<sequence length="146" mass="16787">MSDMLNPEIKSGAVIKIFCEFTRPPKYKFLMIACIDPLLAFVINSDINDFIKNRPELLQDQVDIPASDHHFLVLDSVMNCVQVHQAIEISSPITNNDLNNAYQGHIQHYCLREIIRVVDESVNLNTIQKKLIINSINADNRLNEYY</sequence>
<dbReference type="RefSeq" id="WP_306373895.1">
    <property type="nucleotide sequence ID" value="NZ_JASAYK010000002.1"/>
</dbReference>
<accession>A0AAJ6NZY7</accession>
<comment type="caution">
    <text evidence="1">The sequence shown here is derived from an EMBL/GenBank/DDBJ whole genome shotgun (WGS) entry which is preliminary data.</text>
</comment>
<reference evidence="1" key="1">
    <citation type="journal article" date="2023" name="Front. Microbiol.">
        <title>Phylogeography and host specificity of Pasteurellaceae pathogenic to sea-farmed fish in the north-east Atlantic.</title>
        <authorList>
            <person name="Gulla S."/>
            <person name="Colquhoun D.J."/>
            <person name="Olsen A.B."/>
            <person name="Spilsberg B."/>
            <person name="Lagesen K."/>
            <person name="Aakesson C.P."/>
            <person name="Strom S."/>
            <person name="Manji F."/>
            <person name="Birkbeck T.H."/>
            <person name="Nilsen H.K."/>
        </authorList>
    </citation>
    <scope>NUCLEOTIDE SEQUENCE</scope>
    <source>
        <strain evidence="1">TW16_20</strain>
    </source>
</reference>
<organism evidence="1 2">
    <name type="scientific">Phocoenobacter skyensis</name>
    <dbReference type="NCBI Taxonomy" id="97481"/>
    <lineage>
        <taxon>Bacteria</taxon>
        <taxon>Pseudomonadati</taxon>
        <taxon>Pseudomonadota</taxon>
        <taxon>Gammaproteobacteria</taxon>
        <taxon>Pasteurellales</taxon>
        <taxon>Pasteurellaceae</taxon>
        <taxon>Phocoenobacter</taxon>
    </lineage>
</organism>
<dbReference type="EMBL" id="JASAYQ010000002">
    <property type="protein sequence ID" value="MDP8172112.1"/>
    <property type="molecule type" value="Genomic_DNA"/>
</dbReference>
<dbReference type="Proteomes" id="UP001236239">
    <property type="component" value="Unassembled WGS sequence"/>
</dbReference>
<protein>
    <submittedName>
        <fullName evidence="1">Uncharacterized protein</fullName>
    </submittedName>
</protein>
<dbReference type="AlphaFoldDB" id="A0AAJ6NZY7"/>
<name>A0AAJ6NZY7_9PAST</name>
<gene>
    <name evidence="1" type="ORF">QJU93_01910</name>
</gene>